<keyword evidence="2" id="KW-0472">Membrane</keyword>
<dbReference type="EMBL" id="PQIB02000010">
    <property type="protein sequence ID" value="RLM92828.1"/>
    <property type="molecule type" value="Genomic_DNA"/>
</dbReference>
<dbReference type="PANTHER" id="PTHR33994:SF38">
    <property type="entry name" value="LATE EMBRYOGENESIS ABUNDANT PROTEIN LEA-2 SUBGROUP DOMAIN-CONTAINING PROTEIN"/>
    <property type="match status" value="1"/>
</dbReference>
<dbReference type="OrthoDB" id="647957at2759"/>
<evidence type="ECO:0000256" key="1">
    <source>
        <dbReference type="SAM" id="MobiDB-lite"/>
    </source>
</evidence>
<evidence type="ECO:0000313" key="3">
    <source>
        <dbReference type="EMBL" id="RLM92828.1"/>
    </source>
</evidence>
<keyword evidence="2" id="KW-0812">Transmembrane</keyword>
<name>A0A3L6R1G5_PANMI</name>
<organism evidence="3 4">
    <name type="scientific">Panicum miliaceum</name>
    <name type="common">Proso millet</name>
    <name type="synonym">Broomcorn millet</name>
    <dbReference type="NCBI Taxonomy" id="4540"/>
    <lineage>
        <taxon>Eukaryota</taxon>
        <taxon>Viridiplantae</taxon>
        <taxon>Streptophyta</taxon>
        <taxon>Embryophyta</taxon>
        <taxon>Tracheophyta</taxon>
        <taxon>Spermatophyta</taxon>
        <taxon>Magnoliopsida</taxon>
        <taxon>Liliopsida</taxon>
        <taxon>Poales</taxon>
        <taxon>Poaceae</taxon>
        <taxon>PACMAD clade</taxon>
        <taxon>Panicoideae</taxon>
        <taxon>Panicodae</taxon>
        <taxon>Paniceae</taxon>
        <taxon>Panicinae</taxon>
        <taxon>Panicum</taxon>
        <taxon>Panicum sect. Panicum</taxon>
    </lineage>
</organism>
<feature type="transmembrane region" description="Helical" evidence="2">
    <location>
        <begin position="20"/>
        <end position="40"/>
    </location>
</feature>
<proteinExistence type="predicted"/>
<comment type="caution">
    <text evidence="3">The sequence shown here is derived from an EMBL/GenBank/DDBJ whole genome shotgun (WGS) entry which is preliminary data.</text>
</comment>
<accession>A0A3L6R1G5</accession>
<gene>
    <name evidence="3" type="ORF">C2845_PM08G23560</name>
</gene>
<protein>
    <submittedName>
        <fullName evidence="3">Uncharacterized protein</fullName>
    </submittedName>
</protein>
<feature type="region of interest" description="Disordered" evidence="1">
    <location>
        <begin position="340"/>
        <end position="364"/>
    </location>
</feature>
<dbReference type="Proteomes" id="UP000275267">
    <property type="component" value="Unassembled WGS sequence"/>
</dbReference>
<evidence type="ECO:0000313" key="4">
    <source>
        <dbReference type="Proteomes" id="UP000275267"/>
    </source>
</evidence>
<keyword evidence="4" id="KW-1185">Reference proteome</keyword>
<reference evidence="4" key="1">
    <citation type="journal article" date="2019" name="Nat. Commun.">
        <title>The genome of broomcorn millet.</title>
        <authorList>
            <person name="Zou C."/>
            <person name="Miki D."/>
            <person name="Li D."/>
            <person name="Tang Q."/>
            <person name="Xiao L."/>
            <person name="Rajput S."/>
            <person name="Deng P."/>
            <person name="Jia W."/>
            <person name="Huang R."/>
            <person name="Zhang M."/>
            <person name="Sun Y."/>
            <person name="Hu J."/>
            <person name="Fu X."/>
            <person name="Schnable P.S."/>
            <person name="Li F."/>
            <person name="Zhang H."/>
            <person name="Feng B."/>
            <person name="Zhu X."/>
            <person name="Liu R."/>
            <person name="Schnable J.C."/>
            <person name="Zhu J.-K."/>
            <person name="Zhang H."/>
        </authorList>
    </citation>
    <scope>NUCLEOTIDE SEQUENCE [LARGE SCALE GENOMIC DNA]</scope>
</reference>
<evidence type="ECO:0000256" key="2">
    <source>
        <dbReference type="SAM" id="Phobius"/>
    </source>
</evidence>
<dbReference type="AlphaFoldDB" id="A0A3L6R1G5"/>
<keyword evidence="2" id="KW-1133">Transmembrane helix</keyword>
<dbReference type="PANTHER" id="PTHR33994">
    <property type="entry name" value="OS04G0515000 PROTEIN"/>
    <property type="match status" value="1"/>
</dbReference>
<sequence length="449" mass="49192">MNNSRRRQYSLKEDLSSLRAFILITFWLSSPIWFGLLRALPPKFSVQLVGARGLDAPPLSTAFNVTLRAANRRLHDVCYRHGEAAVRYSGFAVPRGRTRAFCVGRKEARDVPVVAWADGLGVPRPLRERVAADARAGAVELEVEVRLFRGDDGSARPMLLSCKVTAGESEAAGRDAVRRVRVAELGVGHCACLDAVFLTVETGAVTARLTFMEVSTLSAFALVVVLLVANDAKEATEFSMELAASEGLGNATASETLLSPAFGLKLRVKNARVLQPWCCDNGGEVVVSYSDAALAWGRVPPFCVQRRAPTELTLVPWGRGVGLTEDVRQRLASELRVPFRANPNIPRDPPNTNNKSEPIPAFPSLPNAAGRQGLKAIIPSHPDSLRLLPPAPSRAAPRPNPSRDLAIYPPRPLYFSASVRSRLRRLFDRVLHCLIQRLFADLLLYQRID</sequence>